<accession>B7HEC1</accession>
<dbReference type="HOGENOM" id="CLU_3040088_0_0_9"/>
<name>B7HEC1_BACC4</name>
<dbReference type="AlphaFoldDB" id="B7HEC1"/>
<gene>
    <name evidence="1" type="ordered locus">BCB4264_A5236</name>
</gene>
<evidence type="ECO:0000313" key="1">
    <source>
        <dbReference type="EMBL" id="ACK61038.1"/>
    </source>
</evidence>
<evidence type="ECO:0000313" key="2">
    <source>
        <dbReference type="Proteomes" id="UP000007096"/>
    </source>
</evidence>
<organism evidence="1 2">
    <name type="scientific">Bacillus cereus (strain B4264)</name>
    <dbReference type="NCBI Taxonomy" id="405532"/>
    <lineage>
        <taxon>Bacteria</taxon>
        <taxon>Bacillati</taxon>
        <taxon>Bacillota</taxon>
        <taxon>Bacilli</taxon>
        <taxon>Bacillales</taxon>
        <taxon>Bacillaceae</taxon>
        <taxon>Bacillus</taxon>
        <taxon>Bacillus cereus group</taxon>
    </lineage>
</organism>
<dbReference type="EMBL" id="CP001176">
    <property type="protein sequence ID" value="ACK61038.1"/>
    <property type="molecule type" value="Genomic_DNA"/>
</dbReference>
<proteinExistence type="predicted"/>
<dbReference type="Proteomes" id="UP000007096">
    <property type="component" value="Chromosome"/>
</dbReference>
<protein>
    <submittedName>
        <fullName evidence="1">Uncharacterized protein</fullName>
    </submittedName>
</protein>
<dbReference type="KEGG" id="bcb:BCB4264_A5236"/>
<sequence>MKIAPYVIPPTMELVCSIIEGNMRKFFQGNQKEFCSVTNIHPISVRAIYKGQKD</sequence>
<reference evidence="1 2" key="1">
    <citation type="submission" date="2008-10" db="EMBL/GenBank/DDBJ databases">
        <title>Genome sequence of Bacillus cereus B4264.</title>
        <authorList>
            <person name="Dodson R.J."/>
            <person name="Durkin A.S."/>
            <person name="Rosovitz M.J."/>
            <person name="Rasko D.A."/>
            <person name="Hoffmaster A."/>
            <person name="Ravel J."/>
            <person name="Sutton G."/>
        </authorList>
    </citation>
    <scope>NUCLEOTIDE SEQUENCE [LARGE SCALE GENOMIC DNA]</scope>
    <source>
        <strain evidence="1 2">B4264</strain>
    </source>
</reference>